<proteinExistence type="predicted"/>
<keyword evidence="3" id="KW-1185">Reference proteome</keyword>
<name>A0A1W0W7Z2_SORBI</name>
<feature type="compositionally biased region" description="Polar residues" evidence="1">
    <location>
        <begin position="31"/>
        <end position="49"/>
    </location>
</feature>
<dbReference type="EMBL" id="CM000761">
    <property type="protein sequence ID" value="OQU90445.1"/>
    <property type="molecule type" value="Genomic_DNA"/>
</dbReference>
<evidence type="ECO:0000313" key="3">
    <source>
        <dbReference type="Proteomes" id="UP000000768"/>
    </source>
</evidence>
<feature type="region of interest" description="Disordered" evidence="1">
    <location>
        <begin position="1"/>
        <end position="49"/>
    </location>
</feature>
<accession>A0A1W0W7Z2</accession>
<dbReference type="AlphaFoldDB" id="A0A1W0W7Z2"/>
<reference evidence="3" key="2">
    <citation type="journal article" date="2018" name="Plant J.">
        <title>The Sorghum bicolor reference genome: improved assembly, gene annotations, a transcriptome atlas, and signatures of genome organization.</title>
        <authorList>
            <person name="McCormick R.F."/>
            <person name="Truong S.K."/>
            <person name="Sreedasyam A."/>
            <person name="Jenkins J."/>
            <person name="Shu S."/>
            <person name="Sims D."/>
            <person name="Kennedy M."/>
            <person name="Amirebrahimi M."/>
            <person name="Weers B.D."/>
            <person name="McKinley B."/>
            <person name="Mattison A."/>
            <person name="Morishige D.T."/>
            <person name="Grimwood J."/>
            <person name="Schmutz J."/>
            <person name="Mullet J.E."/>
        </authorList>
    </citation>
    <scope>NUCLEOTIDE SEQUENCE [LARGE SCALE GENOMIC DNA]</scope>
    <source>
        <strain evidence="3">cv. BTx623</strain>
    </source>
</reference>
<organism evidence="2 3">
    <name type="scientific">Sorghum bicolor</name>
    <name type="common">Sorghum</name>
    <name type="synonym">Sorghum vulgare</name>
    <dbReference type="NCBI Taxonomy" id="4558"/>
    <lineage>
        <taxon>Eukaryota</taxon>
        <taxon>Viridiplantae</taxon>
        <taxon>Streptophyta</taxon>
        <taxon>Embryophyta</taxon>
        <taxon>Tracheophyta</taxon>
        <taxon>Spermatophyta</taxon>
        <taxon>Magnoliopsida</taxon>
        <taxon>Liliopsida</taxon>
        <taxon>Poales</taxon>
        <taxon>Poaceae</taxon>
        <taxon>PACMAD clade</taxon>
        <taxon>Panicoideae</taxon>
        <taxon>Andropogonodae</taxon>
        <taxon>Andropogoneae</taxon>
        <taxon>Sorghinae</taxon>
        <taxon>Sorghum</taxon>
    </lineage>
</organism>
<sequence>MSGGPHRVPSDVEIGRSLPASTTHARRSRNHQAAGTRNKKWSNGGSHSSMIGRHLYLLQIWRDEGNDCLAPMKNCPGIEALWMCIELKGYHSSLDLSNSSFASTVSMNSSRKNKNTLRKNLIPSGFLPSLWSLRE</sequence>
<evidence type="ECO:0000313" key="2">
    <source>
        <dbReference type="EMBL" id="OQU90445.1"/>
    </source>
</evidence>
<dbReference type="Proteomes" id="UP000000768">
    <property type="component" value="Chromosome 2"/>
</dbReference>
<protein>
    <submittedName>
        <fullName evidence="2">Uncharacterized protein</fullName>
    </submittedName>
</protein>
<dbReference type="InParanoid" id="A0A1W0W7Z2"/>
<evidence type="ECO:0000256" key="1">
    <source>
        <dbReference type="SAM" id="MobiDB-lite"/>
    </source>
</evidence>
<gene>
    <name evidence="2" type="ORF">SORBI_3002G410850</name>
</gene>
<reference evidence="2 3" key="1">
    <citation type="journal article" date="2009" name="Nature">
        <title>The Sorghum bicolor genome and the diversification of grasses.</title>
        <authorList>
            <person name="Paterson A.H."/>
            <person name="Bowers J.E."/>
            <person name="Bruggmann R."/>
            <person name="Dubchak I."/>
            <person name="Grimwood J."/>
            <person name="Gundlach H."/>
            <person name="Haberer G."/>
            <person name="Hellsten U."/>
            <person name="Mitros T."/>
            <person name="Poliakov A."/>
            <person name="Schmutz J."/>
            <person name="Spannagl M."/>
            <person name="Tang H."/>
            <person name="Wang X."/>
            <person name="Wicker T."/>
            <person name="Bharti A.K."/>
            <person name="Chapman J."/>
            <person name="Feltus F.A."/>
            <person name="Gowik U."/>
            <person name="Grigoriev I.V."/>
            <person name="Lyons E."/>
            <person name="Maher C.A."/>
            <person name="Martis M."/>
            <person name="Narechania A."/>
            <person name="Otillar R.P."/>
            <person name="Penning B.W."/>
            <person name="Salamov A.A."/>
            <person name="Wang Y."/>
            <person name="Zhang L."/>
            <person name="Carpita N.C."/>
            <person name="Freeling M."/>
            <person name="Gingle A.R."/>
            <person name="Hash C.T."/>
            <person name="Keller B."/>
            <person name="Klein P."/>
            <person name="Kresovich S."/>
            <person name="McCann M.C."/>
            <person name="Ming R."/>
            <person name="Peterson D.G."/>
            <person name="Mehboob-ur-Rahman"/>
            <person name="Ware D."/>
            <person name="Westhoff P."/>
            <person name="Mayer K.F."/>
            <person name="Messing J."/>
            <person name="Rokhsar D.S."/>
        </authorList>
    </citation>
    <scope>NUCLEOTIDE SEQUENCE [LARGE SCALE GENOMIC DNA]</scope>
    <source>
        <strain evidence="3">cv. BTx623</strain>
    </source>
</reference>
<dbReference type="Gramene" id="OQU90445">
    <property type="protein sequence ID" value="OQU90445"/>
    <property type="gene ID" value="SORBI_3002G410850"/>
</dbReference>